<protein>
    <submittedName>
        <fullName evidence="8">Uncharacterized protein</fullName>
    </submittedName>
</protein>
<dbReference type="SUPFAM" id="SSF51011">
    <property type="entry name" value="Glycosyl hydrolase domain"/>
    <property type="match status" value="1"/>
</dbReference>
<reference evidence="8" key="1">
    <citation type="submission" date="2020-11" db="EMBL/GenBank/DDBJ databases">
        <authorList>
            <person name="Tran Van P."/>
        </authorList>
    </citation>
    <scope>NUCLEOTIDE SEQUENCE</scope>
</reference>
<feature type="domain" description="Glycoside hydrolase family 31 TIM barrel" evidence="6">
    <location>
        <begin position="241"/>
        <end position="384"/>
    </location>
</feature>
<dbReference type="EMBL" id="CAJPEX010000053">
    <property type="protein sequence ID" value="CAG0912840.1"/>
    <property type="molecule type" value="Genomic_DNA"/>
</dbReference>
<dbReference type="InterPro" id="IPR050985">
    <property type="entry name" value="Alpha-glycosidase_related"/>
</dbReference>
<evidence type="ECO:0000259" key="6">
    <source>
        <dbReference type="Pfam" id="PF01055"/>
    </source>
</evidence>
<dbReference type="OrthoDB" id="10070917at2759"/>
<dbReference type="AlphaFoldDB" id="A0A7R9BDL4"/>
<keyword evidence="2 4" id="KW-0378">Hydrolase</keyword>
<name>A0A7R9BDL4_9CRUS</name>
<keyword evidence="3 4" id="KW-0326">Glycosidase</keyword>
<comment type="similarity">
    <text evidence="1 4">Belongs to the glycosyl hydrolase 31 family.</text>
</comment>
<evidence type="ECO:0000313" key="8">
    <source>
        <dbReference type="EMBL" id="CAD7272688.1"/>
    </source>
</evidence>
<evidence type="ECO:0000256" key="4">
    <source>
        <dbReference type="RuleBase" id="RU361185"/>
    </source>
</evidence>
<dbReference type="SUPFAM" id="SSF51445">
    <property type="entry name" value="(Trans)glycosidases"/>
    <property type="match status" value="2"/>
</dbReference>
<keyword evidence="5" id="KW-0472">Membrane</keyword>
<dbReference type="Gene3D" id="3.20.20.80">
    <property type="entry name" value="Glycosidases"/>
    <property type="match status" value="2"/>
</dbReference>
<dbReference type="InterPro" id="IPR000322">
    <property type="entry name" value="Glyco_hydro_31_TIM"/>
</dbReference>
<dbReference type="InterPro" id="IPR017853">
    <property type="entry name" value="GH"/>
</dbReference>
<sequence length="629" mass="71241">MPTTEPFRAFESRWWAVIMGIASLLVVLVGFLELPDVECEMLQVVRPLPVQKDDVVVTGQIGVSMGSEVLLAKPEACASPADNAQTSDCFETSPGSHWYGGGEQYRQPWPLELQERLNFPFVTGDMLQNETAFYGGLIERYFLNSRGMGIYISPDVPLFHTVTNGTLCFNGKVELPFKAPELELPSSNFLFKYDLCSAGIDPRETHVEMARKFISAPVSAPDERMIRAPIWSSWARFKENVNESVILAFAEEISSNGYPNAQVEIDDNWETCYGELSFDPEKFPDPARMIRDLNDMGYRTTVWVHPFMNSNCEQYPIASDAKYFILNGAKNQTAWSVWWKGFGGLVDFTNPRAVEWYEINFSSHFSHGLLRHVQFCATSMDLNILRETNGHRCRMRSEIVNPLMLPLFVKHAFIASEYTRPLDLLQQEMNTEHPSSGKFPDSYSRFTGRLEKLRAETGIDSFKFDAGEVNWIARDYSLFDATLMSQPEAFSTRYVDIVSHFGPMAEVRTGRRNQNAGIYFRMLDKLSVWGDANGLATLIPSLLHSNFIGYPFVLPDMIGGNGYSEEFLLGDSILVAPVLEEGETSRDIYLPRGRWEDQVSEDRPVYEGPITLENYPAPLDVLPYFIAVP</sequence>
<evidence type="ECO:0000256" key="1">
    <source>
        <dbReference type="ARBA" id="ARBA00007806"/>
    </source>
</evidence>
<evidence type="ECO:0000256" key="5">
    <source>
        <dbReference type="SAM" id="Phobius"/>
    </source>
</evidence>
<dbReference type="GO" id="GO:0005975">
    <property type="term" value="P:carbohydrate metabolic process"/>
    <property type="evidence" value="ECO:0007669"/>
    <property type="project" value="InterPro"/>
</dbReference>
<keyword evidence="5" id="KW-0812">Transmembrane</keyword>
<dbReference type="Proteomes" id="UP000678499">
    <property type="component" value="Unassembled WGS sequence"/>
</dbReference>
<dbReference type="PANTHER" id="PTHR43053:SF4">
    <property type="entry name" value="MYOGENESIS-REGULATING GLYCOSIDASE"/>
    <property type="match status" value="1"/>
</dbReference>
<evidence type="ECO:0000256" key="3">
    <source>
        <dbReference type="ARBA" id="ARBA00023295"/>
    </source>
</evidence>
<dbReference type="Gene3D" id="2.60.40.4040">
    <property type="match status" value="1"/>
</dbReference>
<evidence type="ECO:0000313" key="9">
    <source>
        <dbReference type="Proteomes" id="UP000678499"/>
    </source>
</evidence>
<dbReference type="InterPro" id="IPR048395">
    <property type="entry name" value="Glyco_hydro_31_C"/>
</dbReference>
<dbReference type="Pfam" id="PF21365">
    <property type="entry name" value="Glyco_hydro_31_3rd"/>
    <property type="match status" value="1"/>
</dbReference>
<accession>A0A7R9BDL4</accession>
<feature type="domain" description="Glycosyl hydrolase family 31 C-terminal" evidence="7">
    <location>
        <begin position="562"/>
        <end position="626"/>
    </location>
</feature>
<keyword evidence="9" id="KW-1185">Reference proteome</keyword>
<dbReference type="GO" id="GO:0004553">
    <property type="term" value="F:hydrolase activity, hydrolyzing O-glycosyl compounds"/>
    <property type="evidence" value="ECO:0007669"/>
    <property type="project" value="InterPro"/>
</dbReference>
<proteinExistence type="inferred from homology"/>
<keyword evidence="5" id="KW-1133">Transmembrane helix</keyword>
<dbReference type="CDD" id="cd06592">
    <property type="entry name" value="GH31_NET37"/>
    <property type="match status" value="1"/>
</dbReference>
<organism evidence="8">
    <name type="scientific">Notodromas monacha</name>
    <dbReference type="NCBI Taxonomy" id="399045"/>
    <lineage>
        <taxon>Eukaryota</taxon>
        <taxon>Metazoa</taxon>
        <taxon>Ecdysozoa</taxon>
        <taxon>Arthropoda</taxon>
        <taxon>Crustacea</taxon>
        <taxon>Oligostraca</taxon>
        <taxon>Ostracoda</taxon>
        <taxon>Podocopa</taxon>
        <taxon>Podocopida</taxon>
        <taxon>Cypridocopina</taxon>
        <taxon>Cypridoidea</taxon>
        <taxon>Cyprididae</taxon>
        <taxon>Notodromas</taxon>
    </lineage>
</organism>
<evidence type="ECO:0000259" key="7">
    <source>
        <dbReference type="Pfam" id="PF21365"/>
    </source>
</evidence>
<dbReference type="Pfam" id="PF01055">
    <property type="entry name" value="Glyco_hydro_31_2nd"/>
    <property type="match status" value="1"/>
</dbReference>
<evidence type="ECO:0000256" key="2">
    <source>
        <dbReference type="ARBA" id="ARBA00022801"/>
    </source>
</evidence>
<dbReference type="EMBL" id="OA882090">
    <property type="protein sequence ID" value="CAD7272688.1"/>
    <property type="molecule type" value="Genomic_DNA"/>
</dbReference>
<feature type="transmembrane region" description="Helical" evidence="5">
    <location>
        <begin position="12"/>
        <end position="32"/>
    </location>
</feature>
<dbReference type="PANTHER" id="PTHR43053">
    <property type="entry name" value="GLYCOSIDASE FAMILY 31"/>
    <property type="match status" value="1"/>
</dbReference>
<gene>
    <name evidence="8" type="ORF">NMOB1V02_LOCUS610</name>
</gene>